<dbReference type="AlphaFoldDB" id="A0A6C0RG74"/>
<dbReference type="InterPro" id="IPR036761">
    <property type="entry name" value="TTHA0802/YceI-like_sf"/>
</dbReference>
<dbReference type="PANTHER" id="PTHR34406">
    <property type="entry name" value="PROTEIN YCEI"/>
    <property type="match status" value="1"/>
</dbReference>
<dbReference type="InterPro" id="IPR007372">
    <property type="entry name" value="Lipid/polyisoprenoid-bd_YceI"/>
</dbReference>
<gene>
    <name evidence="3" type="ORF">G0Q07_15700</name>
</gene>
<dbReference type="SMART" id="SM00867">
    <property type="entry name" value="YceI"/>
    <property type="match status" value="1"/>
</dbReference>
<dbReference type="RefSeq" id="WP_163347918.1">
    <property type="nucleotide sequence ID" value="NZ_CP048409.1"/>
</dbReference>
<dbReference type="PANTHER" id="PTHR34406:SF1">
    <property type="entry name" value="PROTEIN YCEI"/>
    <property type="match status" value="1"/>
</dbReference>
<evidence type="ECO:0000313" key="3">
    <source>
        <dbReference type="EMBL" id="QIA09067.1"/>
    </source>
</evidence>
<dbReference type="Pfam" id="PF04264">
    <property type="entry name" value="YceI"/>
    <property type="match status" value="1"/>
</dbReference>
<feature type="domain" description="Lipid/polyisoprenoid-binding YceI-like" evidence="2">
    <location>
        <begin position="25"/>
        <end position="192"/>
    </location>
</feature>
<dbReference type="Proteomes" id="UP000474630">
    <property type="component" value="Chromosome"/>
</dbReference>
<name>A0A6C0RG74_9BACT</name>
<evidence type="ECO:0000259" key="2">
    <source>
        <dbReference type="SMART" id="SM00867"/>
    </source>
</evidence>
<protein>
    <submittedName>
        <fullName evidence="3">YceI family protein</fullName>
    </submittedName>
</protein>
<dbReference type="EMBL" id="CP048409">
    <property type="protein sequence ID" value="QIA09067.1"/>
    <property type="molecule type" value="Genomic_DNA"/>
</dbReference>
<proteinExistence type="predicted"/>
<evidence type="ECO:0000256" key="1">
    <source>
        <dbReference type="SAM" id="SignalP"/>
    </source>
</evidence>
<feature type="signal peptide" evidence="1">
    <location>
        <begin position="1"/>
        <end position="21"/>
    </location>
</feature>
<dbReference type="KEGG" id="drc:G0Q07_15700"/>
<dbReference type="SUPFAM" id="SSF101874">
    <property type="entry name" value="YceI-like"/>
    <property type="match status" value="1"/>
</dbReference>
<keyword evidence="4" id="KW-1185">Reference proteome</keyword>
<accession>A0A6C0RG74</accession>
<feature type="chain" id="PRO_5025405250" evidence="1">
    <location>
        <begin position="22"/>
        <end position="196"/>
    </location>
</feature>
<sequence length="196" mass="21814">MKTLTYLLLVVFNLYAANLMAQETKWVADKAHTKIKFSATHMAISDVDGKFSDYNVEVFADGQDFDGANVKVTIDAKSIDTDNSKRDEHLRSDEFLGVSQYPEIKFTGKLKENSIDGEYTLDGVLTIRDVSKTAQLNVVHKGTVEAMGAVRAGFKITGTIDRFDYNVDWNKTFTSGLVVGKKVDIVCDIELNKAKE</sequence>
<keyword evidence="1" id="KW-0732">Signal</keyword>
<organism evidence="3 4">
    <name type="scientific">Draconibacterium halophilum</name>
    <dbReference type="NCBI Taxonomy" id="2706887"/>
    <lineage>
        <taxon>Bacteria</taxon>
        <taxon>Pseudomonadati</taxon>
        <taxon>Bacteroidota</taxon>
        <taxon>Bacteroidia</taxon>
        <taxon>Marinilabiliales</taxon>
        <taxon>Prolixibacteraceae</taxon>
        <taxon>Draconibacterium</taxon>
    </lineage>
</organism>
<evidence type="ECO:0000313" key="4">
    <source>
        <dbReference type="Proteomes" id="UP000474630"/>
    </source>
</evidence>
<reference evidence="3 4" key="1">
    <citation type="submission" date="2020-02" db="EMBL/GenBank/DDBJ databases">
        <title>Genome sequencing for Draconibacterium sp. strain M1.</title>
        <authorList>
            <person name="Park S.-J."/>
        </authorList>
    </citation>
    <scope>NUCLEOTIDE SEQUENCE [LARGE SCALE GENOMIC DNA]</scope>
    <source>
        <strain evidence="3 4">M1</strain>
    </source>
</reference>
<dbReference type="Gene3D" id="2.40.128.110">
    <property type="entry name" value="Lipid/polyisoprenoid-binding, YceI-like"/>
    <property type="match status" value="1"/>
</dbReference>